<evidence type="ECO:0000256" key="3">
    <source>
        <dbReference type="SAM" id="SignalP"/>
    </source>
</evidence>
<dbReference type="SMART" id="SM00472">
    <property type="entry name" value="MIR"/>
    <property type="match status" value="3"/>
</dbReference>
<dbReference type="InterPro" id="IPR016093">
    <property type="entry name" value="MIR_motif"/>
</dbReference>
<feature type="domain" description="MIR" evidence="4">
    <location>
        <begin position="29"/>
        <end position="83"/>
    </location>
</feature>
<dbReference type="PROSITE" id="PS50919">
    <property type="entry name" value="MIR"/>
    <property type="match status" value="3"/>
</dbReference>
<sequence>MSRVTIAACVLMLCTFTPVAGAIFGGSDGTPVTCGSTVKLQHSGTKYRLHSHEVAYGSGSGQQSVTCYEGGDDANSYWTIQASTGPKANPCPQGTVLKHGDAIRLQHVQTKKWLHSHLHQSPLSGNQEVSCYGNEQNSDTGDNWVVQLEKGSQWNKDDKVRLMHVDTSAYLGSHDKKFGRPIAGQQEVCAFRSKNSNGLWMATEGIYMPVAGSEASEGEL</sequence>
<dbReference type="EMBL" id="HBFA01002070">
    <property type="protein sequence ID" value="CAD8649389.1"/>
    <property type="molecule type" value="Transcribed_RNA"/>
</dbReference>
<evidence type="ECO:0000256" key="1">
    <source>
        <dbReference type="ARBA" id="ARBA00022729"/>
    </source>
</evidence>
<protein>
    <recommendedName>
        <fullName evidence="4">MIR domain-containing protein</fullName>
    </recommendedName>
</protein>
<keyword evidence="1 3" id="KW-0732">Signal</keyword>
<gene>
    <name evidence="5" type="ORF">POBO1169_LOCUS1028</name>
</gene>
<dbReference type="Gene3D" id="2.80.10.50">
    <property type="match status" value="1"/>
</dbReference>
<keyword evidence="2" id="KW-0677">Repeat</keyword>
<evidence type="ECO:0000259" key="4">
    <source>
        <dbReference type="PROSITE" id="PS50919"/>
    </source>
</evidence>
<accession>A0A7S0MRV7</accession>
<dbReference type="InterPro" id="IPR036300">
    <property type="entry name" value="MIR_dom_sf"/>
</dbReference>
<dbReference type="PANTHER" id="PTHR46809:SF2">
    <property type="entry name" value="GH21273P"/>
    <property type="match status" value="1"/>
</dbReference>
<feature type="signal peptide" evidence="3">
    <location>
        <begin position="1"/>
        <end position="21"/>
    </location>
</feature>
<dbReference type="CDD" id="cd23294">
    <property type="entry name" value="beta-trefoil_MIR_AtSDF2-like"/>
    <property type="match status" value="1"/>
</dbReference>
<feature type="domain" description="MIR" evidence="4">
    <location>
        <begin position="151"/>
        <end position="205"/>
    </location>
</feature>
<dbReference type="Pfam" id="PF02815">
    <property type="entry name" value="MIR"/>
    <property type="match status" value="1"/>
</dbReference>
<proteinExistence type="predicted"/>
<organism evidence="5">
    <name type="scientific">Pyramimonas obovata</name>
    <dbReference type="NCBI Taxonomy" id="1411642"/>
    <lineage>
        <taxon>Eukaryota</taxon>
        <taxon>Viridiplantae</taxon>
        <taxon>Chlorophyta</taxon>
        <taxon>Pyramimonadophyceae</taxon>
        <taxon>Pyramimonadales</taxon>
        <taxon>Pyramimonadaceae</taxon>
        <taxon>Pyramimonas</taxon>
        <taxon>Pyramimonas incertae sedis</taxon>
    </lineage>
</organism>
<evidence type="ECO:0000313" key="5">
    <source>
        <dbReference type="EMBL" id="CAD8649389.1"/>
    </source>
</evidence>
<reference evidence="5" key="1">
    <citation type="submission" date="2021-01" db="EMBL/GenBank/DDBJ databases">
        <authorList>
            <person name="Corre E."/>
            <person name="Pelletier E."/>
            <person name="Niang G."/>
            <person name="Scheremetjew M."/>
            <person name="Finn R."/>
            <person name="Kale V."/>
            <person name="Holt S."/>
            <person name="Cochrane G."/>
            <person name="Meng A."/>
            <person name="Brown T."/>
            <person name="Cohen L."/>
        </authorList>
    </citation>
    <scope>NUCLEOTIDE SEQUENCE</scope>
    <source>
        <strain evidence="5">CCMP722</strain>
    </source>
</reference>
<evidence type="ECO:0000256" key="2">
    <source>
        <dbReference type="ARBA" id="ARBA00022737"/>
    </source>
</evidence>
<dbReference type="AlphaFoldDB" id="A0A7S0MRV7"/>
<dbReference type="SUPFAM" id="SSF82109">
    <property type="entry name" value="MIR domain"/>
    <property type="match status" value="1"/>
</dbReference>
<feature type="domain" description="MIR" evidence="4">
    <location>
        <begin position="94"/>
        <end position="149"/>
    </location>
</feature>
<dbReference type="PANTHER" id="PTHR46809">
    <property type="entry name" value="STROMAL CELL-DERIVED FACTOR 2-LIKE PROTEIN"/>
    <property type="match status" value="1"/>
</dbReference>
<feature type="chain" id="PRO_5031410349" description="MIR domain-containing protein" evidence="3">
    <location>
        <begin position="22"/>
        <end position="220"/>
    </location>
</feature>
<name>A0A7S0MRV7_9CHLO</name>